<proteinExistence type="predicted"/>
<accession>A0A8S4P7F5</accession>
<organism evidence="2 3">
    <name type="scientific">Owenia fusiformis</name>
    <name type="common">Polychaete worm</name>
    <dbReference type="NCBI Taxonomy" id="6347"/>
    <lineage>
        <taxon>Eukaryota</taxon>
        <taxon>Metazoa</taxon>
        <taxon>Spiralia</taxon>
        <taxon>Lophotrochozoa</taxon>
        <taxon>Annelida</taxon>
        <taxon>Polychaeta</taxon>
        <taxon>Sedentaria</taxon>
        <taxon>Canalipalpata</taxon>
        <taxon>Sabellida</taxon>
        <taxon>Oweniida</taxon>
        <taxon>Oweniidae</taxon>
        <taxon>Owenia</taxon>
    </lineage>
</organism>
<dbReference type="Proteomes" id="UP000749559">
    <property type="component" value="Unassembled WGS sequence"/>
</dbReference>
<sequence length="684" mass="78658">MKETVLRIVLVKYLMLMTADVFGKEVFDKHHDNEVPNYLDDYNGMINPYEKHNSGLKNTSGTLHFDFAKRQPQSTYFSRLYLRKPRTFLQRDKREARERQPCPTLYLDSKMKMSAEIATSSDNWFGVWVLDQNKTFNRAPVYEHETSTENSTLYFYKMMSDSWVIASEIRQTDSIRELEGFKGVAIAKNSDMYPEDIQTAMQVYSEEKEKVIKWPGLFSTCVSVENSCRDIFVSGFDRKEVFMVFNGLWHKDGSSGHRPSYTHNDNFTLILKYDTSTQTWTFIRETIRKSGSKFDVTIAGYDFTFEPQNARYDWKNVIKGGPKRFKDTNISCIIRTEETTVSRATVTTQTQEFGVSKTTVHITPRGVAAVTTENSTHRTPVVKDQIPPECQPCPVLYLDSKQTMLEAVAASNEWFGVWTLDRTREFNGEPVYKCETSTVAYSYYLYNVLPNIWVIATEIRQSDVLIDIFGLRGRVIIATDGDIFPRSNQNPVQLYTATDNTFMDWPGLSFSCVSVENTCDALSVSGFDRKDDFTVFNGLWHKEGASASRPAYVHNVNSTLSLKYDNLTLKWTFVREIVKPKRSVFSSIIVGNDFTFEPQNVRYGWENVRGNLKKKFESVKIECLLKDTKTVSKPVITTQRPVCGSARTTEQSTFRTNDKTRTGKFVLNESNGYHRKDGLCIKMF</sequence>
<evidence type="ECO:0000313" key="2">
    <source>
        <dbReference type="EMBL" id="CAH1788908.1"/>
    </source>
</evidence>
<reference evidence="2" key="1">
    <citation type="submission" date="2022-03" db="EMBL/GenBank/DDBJ databases">
        <authorList>
            <person name="Martin C."/>
        </authorList>
    </citation>
    <scope>NUCLEOTIDE SEQUENCE</scope>
</reference>
<keyword evidence="3" id="KW-1185">Reference proteome</keyword>
<feature type="signal peptide" evidence="1">
    <location>
        <begin position="1"/>
        <end position="23"/>
    </location>
</feature>
<name>A0A8S4P7F5_OWEFU</name>
<protein>
    <submittedName>
        <fullName evidence="2">Uncharacterized protein</fullName>
    </submittedName>
</protein>
<gene>
    <name evidence="2" type="ORF">OFUS_LOCUS14356</name>
</gene>
<evidence type="ECO:0000313" key="3">
    <source>
        <dbReference type="Proteomes" id="UP000749559"/>
    </source>
</evidence>
<dbReference type="AlphaFoldDB" id="A0A8S4P7F5"/>
<evidence type="ECO:0000256" key="1">
    <source>
        <dbReference type="SAM" id="SignalP"/>
    </source>
</evidence>
<keyword evidence="1" id="KW-0732">Signal</keyword>
<feature type="chain" id="PRO_5035788363" evidence="1">
    <location>
        <begin position="24"/>
        <end position="684"/>
    </location>
</feature>
<comment type="caution">
    <text evidence="2">The sequence shown here is derived from an EMBL/GenBank/DDBJ whole genome shotgun (WGS) entry which is preliminary data.</text>
</comment>
<dbReference type="EMBL" id="CAIIXF020000007">
    <property type="protein sequence ID" value="CAH1788908.1"/>
    <property type="molecule type" value="Genomic_DNA"/>
</dbReference>